<keyword evidence="3" id="KW-1185">Reference proteome</keyword>
<organism evidence="2 3">
    <name type="scientific">Viridothelium virens</name>
    <name type="common">Speckled blister lichen</name>
    <name type="synonym">Trypethelium virens</name>
    <dbReference type="NCBI Taxonomy" id="1048519"/>
    <lineage>
        <taxon>Eukaryota</taxon>
        <taxon>Fungi</taxon>
        <taxon>Dikarya</taxon>
        <taxon>Ascomycota</taxon>
        <taxon>Pezizomycotina</taxon>
        <taxon>Dothideomycetes</taxon>
        <taxon>Dothideomycetes incertae sedis</taxon>
        <taxon>Trypetheliales</taxon>
        <taxon>Trypetheliaceae</taxon>
        <taxon>Viridothelium</taxon>
    </lineage>
</organism>
<sequence>MASSSETHSEQDGVKLEVDRYKKWLKERVDRGCYVASSKDHILGTLADENTWGIQAGAPITQAVLDDAAVRQKEILSFFHESGMQAYPKYSLKRWYEVKLDRDVGFNAYGDAITIRVLYHKMAEAPLLLRKVKTLIEADEGSIYVHHQRDPDIIQYIDWYHPGFGHTIQVLVMHLFAAVTFERDYLLKSIRRGLQRPDRYIDLWDEGLYINVREALLHRDQWESVWHKSPRELWLSRLDRLIQRTHGLSLPDTWSDARKQDEDLKIGLHNTLRSSFADTSAFNIASIAQPVQSQPPPVAQSTAGAEDDRSE</sequence>
<evidence type="ECO:0000313" key="2">
    <source>
        <dbReference type="EMBL" id="KAF2233007.1"/>
    </source>
</evidence>
<dbReference type="Proteomes" id="UP000800092">
    <property type="component" value="Unassembled WGS sequence"/>
</dbReference>
<feature type="region of interest" description="Disordered" evidence="1">
    <location>
        <begin position="287"/>
        <end position="311"/>
    </location>
</feature>
<accession>A0A6A6H527</accession>
<name>A0A6A6H527_VIRVR</name>
<evidence type="ECO:0000313" key="3">
    <source>
        <dbReference type="Proteomes" id="UP000800092"/>
    </source>
</evidence>
<reference evidence="2" key="1">
    <citation type="journal article" date="2020" name="Stud. Mycol.">
        <title>101 Dothideomycetes genomes: a test case for predicting lifestyles and emergence of pathogens.</title>
        <authorList>
            <person name="Haridas S."/>
            <person name="Albert R."/>
            <person name="Binder M."/>
            <person name="Bloem J."/>
            <person name="Labutti K."/>
            <person name="Salamov A."/>
            <person name="Andreopoulos B."/>
            <person name="Baker S."/>
            <person name="Barry K."/>
            <person name="Bills G."/>
            <person name="Bluhm B."/>
            <person name="Cannon C."/>
            <person name="Castanera R."/>
            <person name="Culley D."/>
            <person name="Daum C."/>
            <person name="Ezra D."/>
            <person name="Gonzalez J."/>
            <person name="Henrissat B."/>
            <person name="Kuo A."/>
            <person name="Liang C."/>
            <person name="Lipzen A."/>
            <person name="Lutzoni F."/>
            <person name="Magnuson J."/>
            <person name="Mondo S."/>
            <person name="Nolan M."/>
            <person name="Ohm R."/>
            <person name="Pangilinan J."/>
            <person name="Park H.-J."/>
            <person name="Ramirez L."/>
            <person name="Alfaro M."/>
            <person name="Sun H."/>
            <person name="Tritt A."/>
            <person name="Yoshinaga Y."/>
            <person name="Zwiers L.-H."/>
            <person name="Turgeon B."/>
            <person name="Goodwin S."/>
            <person name="Spatafora J."/>
            <person name="Crous P."/>
            <person name="Grigoriev I."/>
        </authorList>
    </citation>
    <scope>NUCLEOTIDE SEQUENCE</scope>
    <source>
        <strain evidence="2">Tuck. ex Michener</strain>
    </source>
</reference>
<dbReference type="AlphaFoldDB" id="A0A6A6H527"/>
<evidence type="ECO:0000256" key="1">
    <source>
        <dbReference type="SAM" id="MobiDB-lite"/>
    </source>
</evidence>
<proteinExistence type="predicted"/>
<protein>
    <submittedName>
        <fullName evidence="2">Uncharacterized protein</fullName>
    </submittedName>
</protein>
<gene>
    <name evidence="2" type="ORF">EV356DRAFT_568301</name>
</gene>
<dbReference type="EMBL" id="ML991810">
    <property type="protein sequence ID" value="KAF2233007.1"/>
    <property type="molecule type" value="Genomic_DNA"/>
</dbReference>
<dbReference type="OrthoDB" id="10425100at2759"/>